<dbReference type="EMBL" id="JAYWTM010000022">
    <property type="protein sequence ID" value="MEC5344408.1"/>
    <property type="molecule type" value="Genomic_DNA"/>
</dbReference>
<name>A0ABU6JUF4_9GAMM</name>
<dbReference type="Proteomes" id="UP001309705">
    <property type="component" value="Unassembled WGS sequence"/>
</dbReference>
<accession>A0ABU6JUF4</accession>
<evidence type="ECO:0000313" key="1">
    <source>
        <dbReference type="EMBL" id="MEC5344408.1"/>
    </source>
</evidence>
<organism evidence="1 2">
    <name type="scientific">Brenneria populi</name>
    <dbReference type="NCBI Taxonomy" id="1505588"/>
    <lineage>
        <taxon>Bacteria</taxon>
        <taxon>Pseudomonadati</taxon>
        <taxon>Pseudomonadota</taxon>
        <taxon>Gammaproteobacteria</taxon>
        <taxon>Enterobacterales</taxon>
        <taxon>Pectobacteriaceae</taxon>
        <taxon>Brenneria</taxon>
    </lineage>
</organism>
<protein>
    <submittedName>
        <fullName evidence="1">Uncharacterized protein</fullName>
    </submittedName>
</protein>
<reference evidence="1 2" key="1">
    <citation type="journal article" date="2017" name="Int. J. Syst. Evol. Microbiol.">
        <title>Brenneria populi subsp. brevivirga subsp. nov. isolated from symptomatic bark of Populus x euramericana canker, and description of Brenneria populi subsp. populi subsp. nov.</title>
        <authorList>
            <person name="Zheng M.H."/>
            <person name="Piao C.G."/>
            <person name="Xue H."/>
            <person name="Guo M.W."/>
            <person name="Li Y."/>
        </authorList>
    </citation>
    <scope>NUCLEOTIDE SEQUENCE [LARGE SCALE GENOMIC DNA]</scope>
    <source>
        <strain evidence="1 2">D9-5</strain>
    </source>
</reference>
<evidence type="ECO:0000313" key="2">
    <source>
        <dbReference type="Proteomes" id="UP001309705"/>
    </source>
</evidence>
<dbReference type="RefSeq" id="WP_327619230.1">
    <property type="nucleotide sequence ID" value="NZ_JAYWTM010000022.1"/>
</dbReference>
<proteinExistence type="predicted"/>
<comment type="caution">
    <text evidence="1">The sequence shown here is derived from an EMBL/GenBank/DDBJ whole genome shotgun (WGS) entry which is preliminary data.</text>
</comment>
<sequence>MAGYPCPPHFGPPQTALKIAPGDFLFKLTLSPGFDEPRQNLLQ</sequence>
<gene>
    <name evidence="1" type="ORF">VSX58_17585</name>
</gene>
<keyword evidence="2" id="KW-1185">Reference proteome</keyword>